<name>A0ABU4ZWY5_9HYPH</name>
<evidence type="ECO:0000313" key="7">
    <source>
        <dbReference type="Proteomes" id="UP001276840"/>
    </source>
</evidence>
<sequence>MRRIAPDRDQLLGIIAEVFREHGYEGASLALIGEATGLGKGSLYHFFPGGKEEMGRAVIAHIDGWFEDNVFAPLCDSSDPLAGIEHMLTATDSYFRSGRRVCLIGAFALDESRDLFAGQIRDYFGRWIIRLAETLARMGLGTVEASELAEETVAAIQGALTLARAADDIDVFSRALRRLRKRLGLPAKI</sequence>
<organism evidence="6 7">
    <name type="scientific">Mesorhizobium montanum</name>
    <dbReference type="NCBI Taxonomy" id="3072323"/>
    <lineage>
        <taxon>Bacteria</taxon>
        <taxon>Pseudomonadati</taxon>
        <taxon>Pseudomonadota</taxon>
        <taxon>Alphaproteobacteria</taxon>
        <taxon>Hyphomicrobiales</taxon>
        <taxon>Phyllobacteriaceae</taxon>
        <taxon>Mesorhizobium</taxon>
    </lineage>
</organism>
<dbReference type="PANTHER" id="PTHR47506:SF1">
    <property type="entry name" value="HTH-TYPE TRANSCRIPTIONAL REGULATOR YJDC"/>
    <property type="match status" value="1"/>
</dbReference>
<feature type="DNA-binding region" description="H-T-H motif" evidence="4">
    <location>
        <begin position="28"/>
        <end position="47"/>
    </location>
</feature>
<evidence type="ECO:0000256" key="2">
    <source>
        <dbReference type="ARBA" id="ARBA00023125"/>
    </source>
</evidence>
<dbReference type="Proteomes" id="UP001276840">
    <property type="component" value="Unassembled WGS sequence"/>
</dbReference>
<dbReference type="RefSeq" id="WP_320236733.1">
    <property type="nucleotide sequence ID" value="NZ_JAVIJF010000031.1"/>
</dbReference>
<dbReference type="Pfam" id="PF00440">
    <property type="entry name" value="TetR_N"/>
    <property type="match status" value="1"/>
</dbReference>
<dbReference type="EMBL" id="JAVIJF010000031">
    <property type="protein sequence ID" value="MDX8528849.1"/>
    <property type="molecule type" value="Genomic_DNA"/>
</dbReference>
<reference evidence="6 7" key="1">
    <citation type="submission" date="2023-08" db="EMBL/GenBank/DDBJ databases">
        <title>Implementing the SeqCode for naming new Mesorhizobium species isolated from Vachellia karroo root nodules.</title>
        <authorList>
            <person name="Van Lill M."/>
        </authorList>
    </citation>
    <scope>NUCLEOTIDE SEQUENCE [LARGE SCALE GENOMIC DNA]</scope>
    <source>
        <strain evidence="6 7">MSK 1335</strain>
    </source>
</reference>
<evidence type="ECO:0000313" key="6">
    <source>
        <dbReference type="EMBL" id="MDX8528849.1"/>
    </source>
</evidence>
<dbReference type="InterPro" id="IPR009057">
    <property type="entry name" value="Homeodomain-like_sf"/>
</dbReference>
<dbReference type="PROSITE" id="PS50977">
    <property type="entry name" value="HTH_TETR_2"/>
    <property type="match status" value="1"/>
</dbReference>
<dbReference type="InterPro" id="IPR054156">
    <property type="entry name" value="YxaF_TetR_C"/>
</dbReference>
<protein>
    <submittedName>
        <fullName evidence="6">TetR/AcrR family transcriptional regulator</fullName>
    </submittedName>
</protein>
<proteinExistence type="predicted"/>
<evidence type="ECO:0000256" key="3">
    <source>
        <dbReference type="ARBA" id="ARBA00023163"/>
    </source>
</evidence>
<accession>A0ABU4ZWY5</accession>
<dbReference type="Gene3D" id="1.10.357.10">
    <property type="entry name" value="Tetracycline Repressor, domain 2"/>
    <property type="match status" value="1"/>
</dbReference>
<dbReference type="Pfam" id="PF21993">
    <property type="entry name" value="TetR_C_13_2"/>
    <property type="match status" value="1"/>
</dbReference>
<dbReference type="SUPFAM" id="SSF48498">
    <property type="entry name" value="Tetracyclin repressor-like, C-terminal domain"/>
    <property type="match status" value="1"/>
</dbReference>
<comment type="caution">
    <text evidence="6">The sequence shown here is derived from an EMBL/GenBank/DDBJ whole genome shotgun (WGS) entry which is preliminary data.</text>
</comment>
<keyword evidence="7" id="KW-1185">Reference proteome</keyword>
<keyword evidence="3" id="KW-0804">Transcription</keyword>
<dbReference type="InterPro" id="IPR036271">
    <property type="entry name" value="Tet_transcr_reg_TetR-rel_C_sf"/>
</dbReference>
<dbReference type="PANTHER" id="PTHR47506">
    <property type="entry name" value="TRANSCRIPTIONAL REGULATORY PROTEIN"/>
    <property type="match status" value="1"/>
</dbReference>
<feature type="domain" description="HTH tetR-type" evidence="5">
    <location>
        <begin position="5"/>
        <end position="65"/>
    </location>
</feature>
<dbReference type="InterPro" id="IPR001647">
    <property type="entry name" value="HTH_TetR"/>
</dbReference>
<evidence type="ECO:0000256" key="4">
    <source>
        <dbReference type="PROSITE-ProRule" id="PRU00335"/>
    </source>
</evidence>
<dbReference type="SUPFAM" id="SSF46689">
    <property type="entry name" value="Homeodomain-like"/>
    <property type="match status" value="1"/>
</dbReference>
<evidence type="ECO:0000259" key="5">
    <source>
        <dbReference type="PROSITE" id="PS50977"/>
    </source>
</evidence>
<evidence type="ECO:0000256" key="1">
    <source>
        <dbReference type="ARBA" id="ARBA00023015"/>
    </source>
</evidence>
<gene>
    <name evidence="6" type="ORF">RFM68_30700</name>
</gene>
<keyword evidence="1" id="KW-0805">Transcription regulation</keyword>
<keyword evidence="2 4" id="KW-0238">DNA-binding</keyword>